<dbReference type="InterPro" id="IPR020821">
    <property type="entry name" value="ENPP1-3/EXOG-like_nuc-like"/>
</dbReference>
<keyword evidence="2" id="KW-0964">Secreted</keyword>
<dbReference type="InterPro" id="IPR002591">
    <property type="entry name" value="Phosphodiest/P_Trfase"/>
</dbReference>
<evidence type="ECO:0000256" key="1">
    <source>
        <dbReference type="ARBA" id="ARBA00004613"/>
    </source>
</evidence>
<evidence type="ECO:0000256" key="2">
    <source>
        <dbReference type="ARBA" id="ARBA00022525"/>
    </source>
</evidence>
<dbReference type="Gene3D" id="3.40.720.10">
    <property type="entry name" value="Alkaline Phosphatase, subunit A"/>
    <property type="match status" value="1"/>
</dbReference>
<dbReference type="InterPro" id="IPR001604">
    <property type="entry name" value="Endo_G_ENPP1-like_dom"/>
</dbReference>
<dbReference type="AlphaFoldDB" id="A0A3B4H890"/>
<evidence type="ECO:0000313" key="9">
    <source>
        <dbReference type="Ensembl" id="ENSPNYP00000031430.1"/>
    </source>
</evidence>
<dbReference type="SMART" id="SM00477">
    <property type="entry name" value="NUC"/>
    <property type="match status" value="1"/>
</dbReference>
<dbReference type="GO" id="GO:0047429">
    <property type="term" value="F:nucleoside triphosphate diphosphatase activity"/>
    <property type="evidence" value="ECO:0007669"/>
    <property type="project" value="TreeGrafter"/>
</dbReference>
<keyword evidence="7" id="KW-0732">Signal</keyword>
<evidence type="ECO:0000256" key="7">
    <source>
        <dbReference type="SAM" id="SignalP"/>
    </source>
</evidence>
<dbReference type="FunFam" id="4.10.410.20:FF:000001">
    <property type="entry name" value="Ectonucleotide pyrophosphatase/phosphodiesterase family member 2"/>
    <property type="match status" value="1"/>
</dbReference>
<dbReference type="Pfam" id="PF01663">
    <property type="entry name" value="Phosphodiest"/>
    <property type="match status" value="1"/>
</dbReference>
<evidence type="ECO:0000256" key="6">
    <source>
        <dbReference type="ARBA" id="ARBA00023180"/>
    </source>
</evidence>
<feature type="signal peptide" evidence="7">
    <location>
        <begin position="1"/>
        <end position="27"/>
    </location>
</feature>
<dbReference type="GO" id="GO:0009143">
    <property type="term" value="P:nucleoside triphosphate catabolic process"/>
    <property type="evidence" value="ECO:0007669"/>
    <property type="project" value="TreeGrafter"/>
</dbReference>
<protein>
    <submittedName>
        <fullName evidence="9">Venom phosphodiesterase 1-like</fullName>
    </submittedName>
</protein>
<evidence type="ECO:0000259" key="8">
    <source>
        <dbReference type="PROSITE" id="PS50958"/>
    </source>
</evidence>
<dbReference type="InterPro" id="IPR044929">
    <property type="entry name" value="DNA/RNA_non-sp_Endonuclease_sf"/>
</dbReference>
<reference evidence="9" key="1">
    <citation type="submission" date="2023-09" db="UniProtKB">
        <authorList>
            <consortium name="Ensembl"/>
        </authorList>
    </citation>
    <scope>IDENTIFICATION</scope>
</reference>
<comment type="subcellular location">
    <subcellularLocation>
        <location evidence="1">Secreted</location>
    </subcellularLocation>
</comment>
<dbReference type="GO" id="GO:0046872">
    <property type="term" value="F:metal ion binding"/>
    <property type="evidence" value="ECO:0007669"/>
    <property type="project" value="UniProtKB-KW"/>
</dbReference>
<dbReference type="InterPro" id="IPR044925">
    <property type="entry name" value="His-Me_finger_sf"/>
</dbReference>
<name>A0A3B4H890_9CICH</name>
<dbReference type="SUPFAM" id="SSF90188">
    <property type="entry name" value="Somatomedin B domain"/>
    <property type="match status" value="2"/>
</dbReference>
<keyword evidence="4" id="KW-0378">Hydrolase</keyword>
<proteinExistence type="predicted"/>
<feature type="chain" id="PRO_5017234663" evidence="7">
    <location>
        <begin position="28"/>
        <end position="716"/>
    </location>
</feature>
<dbReference type="InterPro" id="IPR036024">
    <property type="entry name" value="Somatomedin_B-like_dom_sf"/>
</dbReference>
<dbReference type="PROSITE" id="PS00524">
    <property type="entry name" value="SMB_1"/>
    <property type="match status" value="2"/>
</dbReference>
<feature type="domain" description="SMB" evidence="8">
    <location>
        <begin position="67"/>
        <end position="111"/>
    </location>
</feature>
<accession>A0A3B4H890</accession>
<dbReference type="Pfam" id="PF01223">
    <property type="entry name" value="Endonuclease_NS"/>
    <property type="match status" value="1"/>
</dbReference>
<dbReference type="PROSITE" id="PS50958">
    <property type="entry name" value="SMB_2"/>
    <property type="match status" value="2"/>
</dbReference>
<dbReference type="GO" id="GO:0005576">
    <property type="term" value="C:extracellular region"/>
    <property type="evidence" value="ECO:0007669"/>
    <property type="project" value="UniProtKB-SubCell"/>
</dbReference>
<dbReference type="GO" id="GO:0003676">
    <property type="term" value="F:nucleic acid binding"/>
    <property type="evidence" value="ECO:0007669"/>
    <property type="project" value="InterPro"/>
</dbReference>
<dbReference type="SUPFAM" id="SSF53649">
    <property type="entry name" value="Alkaline phosphatase-like"/>
    <property type="match status" value="1"/>
</dbReference>
<evidence type="ECO:0000256" key="3">
    <source>
        <dbReference type="ARBA" id="ARBA00022723"/>
    </source>
</evidence>
<evidence type="ECO:0000256" key="4">
    <source>
        <dbReference type="ARBA" id="ARBA00022801"/>
    </source>
</evidence>
<keyword evidence="6" id="KW-0325">Glycoprotein</keyword>
<dbReference type="SMART" id="SM00892">
    <property type="entry name" value="Endonuclease_NS"/>
    <property type="match status" value="1"/>
</dbReference>
<dbReference type="PANTHER" id="PTHR10151">
    <property type="entry name" value="ECTONUCLEOTIDE PYROPHOSPHATASE/PHOSPHODIESTERASE"/>
    <property type="match status" value="1"/>
</dbReference>
<dbReference type="Gene3D" id="3.40.570.10">
    <property type="entry name" value="Extracellular Endonuclease, subunit A"/>
    <property type="match status" value="1"/>
</dbReference>
<dbReference type="SUPFAM" id="SSF54060">
    <property type="entry name" value="His-Me finger endonucleases"/>
    <property type="match status" value="1"/>
</dbReference>
<dbReference type="Gene3D" id="4.10.410.20">
    <property type="match status" value="2"/>
</dbReference>
<sequence>MSLFIFINRLTLRSCFVSVAVTPLTSCRNRCYEPFDNEKPGCRCDENCVAANSCCFDYYDICTAPTEQWECTNVRCGEKRLTQSRCHCSDDCLSAGDCCTNYKHVCHGEKQWVEDTCDDLSTPTCPAGFKQPLLLVSLDGLRAEYLQTWSALIPVLDKLRRCGTSAPFMQSAFPTKTFPNHYSIVTGLYPESNGLIDNTMYDPVFDATFSLSSPEKNNPDWYLGQPIWHTAKSHGLKSGTFFWPGSDVKIADSFPDIYVPYDGTVPFEERVFTVLKWLQLPANKRLPDFFTLYLEEPDKSGHSYGPVSGGIITSLQGVDKIIGQLMNGLKQINLHRCLNIIIVADHGMEETSCERKETMKELVGDTSMYVVTEGPIGRIRAKSKDCKKPDQRIKPYLKTNLPKRLHFANSRRIEDVSILVDTKWLDPGSLTFCSGGNHGYDNDFESMHAMFISYGPKFQKEKEIEPFSNTELYNLMCDVLEVSPSSNNGTHGSMNHVLQQPYYTPVHPAEQSEPAQCPLVSLNPEDNLGCSCGEVVGTSLSLKDLNTTTDQQYDALLMSNVVPMYSEFKRIWDYFHNTLLKKYASIYNGMNVVLGPVFDYNYDGRFDTPEFLPGTNISIPTHYFIVLTSCRDSAQSVTSCDSELQTVSFLLPHRANNLESCKVKSQWVEDHMWFHQARVRDVEWLTGLDFYQGSNRPVPELLRVKTRPTAAIYRKQ</sequence>
<evidence type="ECO:0000256" key="5">
    <source>
        <dbReference type="ARBA" id="ARBA00023157"/>
    </source>
</evidence>
<dbReference type="Ensembl" id="ENSPNYT00000032183.1">
    <property type="protein sequence ID" value="ENSPNYP00000031430.1"/>
    <property type="gene ID" value="ENSPNYG00000023705.1"/>
</dbReference>
<dbReference type="SMART" id="SM00201">
    <property type="entry name" value="SO"/>
    <property type="match status" value="2"/>
</dbReference>
<feature type="domain" description="SMB" evidence="8">
    <location>
        <begin position="23"/>
        <end position="66"/>
    </location>
</feature>
<keyword evidence="5" id="KW-1015">Disulfide bond</keyword>
<dbReference type="InterPro" id="IPR017850">
    <property type="entry name" value="Alkaline_phosphatase_core_sf"/>
</dbReference>
<dbReference type="InterPro" id="IPR001212">
    <property type="entry name" value="Somatomedin_B_dom"/>
</dbReference>
<dbReference type="CDD" id="cd16018">
    <property type="entry name" value="Enpp"/>
    <property type="match status" value="1"/>
</dbReference>
<keyword evidence="3" id="KW-0479">Metal-binding</keyword>
<dbReference type="Pfam" id="PF01033">
    <property type="entry name" value="Somatomedin_B"/>
    <property type="match status" value="2"/>
</dbReference>
<dbReference type="GeneTree" id="ENSGT00940000156034"/>
<organism evidence="9">
    <name type="scientific">Pundamilia nyererei</name>
    <dbReference type="NCBI Taxonomy" id="303518"/>
    <lineage>
        <taxon>Eukaryota</taxon>
        <taxon>Metazoa</taxon>
        <taxon>Chordata</taxon>
        <taxon>Craniata</taxon>
        <taxon>Vertebrata</taxon>
        <taxon>Euteleostomi</taxon>
        <taxon>Actinopterygii</taxon>
        <taxon>Neopterygii</taxon>
        <taxon>Teleostei</taxon>
        <taxon>Neoteleostei</taxon>
        <taxon>Acanthomorphata</taxon>
        <taxon>Ovalentaria</taxon>
        <taxon>Cichlomorphae</taxon>
        <taxon>Cichliformes</taxon>
        <taxon>Cichlidae</taxon>
        <taxon>African cichlids</taxon>
        <taxon>Pseudocrenilabrinae</taxon>
        <taxon>Haplochromini</taxon>
        <taxon>Pundamilia</taxon>
    </lineage>
</organism>
<dbReference type="PANTHER" id="PTHR10151:SF107">
    <property type="entry name" value="ECTONUCLEOTIDE PYROPHOSPHATASE_PHOSPHODIESTERASE FAMILY MEMBER 3"/>
    <property type="match status" value="1"/>
</dbReference>